<dbReference type="SMART" id="SM00175">
    <property type="entry name" value="RAB"/>
    <property type="match status" value="1"/>
</dbReference>
<dbReference type="PROSITE" id="PS51419">
    <property type="entry name" value="RAB"/>
    <property type="match status" value="1"/>
</dbReference>
<feature type="region of interest" description="Disordered" evidence="3">
    <location>
        <begin position="1"/>
        <end position="21"/>
    </location>
</feature>
<dbReference type="Proteomes" id="UP001186944">
    <property type="component" value="Unassembled WGS sequence"/>
</dbReference>
<evidence type="ECO:0000256" key="3">
    <source>
        <dbReference type="SAM" id="MobiDB-lite"/>
    </source>
</evidence>
<proteinExistence type="predicted"/>
<keyword evidence="5" id="KW-1185">Reference proteome</keyword>
<sequence length="492" mass="55985">MPLQSIQKSPDIPDKPEYGKNSGRIPHLKIALVGDPEVGKTCVMLRYLKNQFSPMYLPTKKAVIETAVKKLNVPGHAVVSLTVWDIPGREDIDLHKTYFRNLDAAIVVVDMTNPASIEMAPVWRQIVLNNTYLTHPVEDKSSGGIHTTTMEEVPVDRETFPILLMGNKFDVIEQRVQAERLKKYTQEMYSKGKHTDSSAGSDTEGIERRVWSIGEPLTEEEKPESVKMLEQQSRDHNFQGCMMVSARDGDGTVKEAVQQLIRHLLENKYALKRHRPKTKKGKKKEKERKEFDKLENIGVVEFDNIFMSASISIQKVGLMHEYHNKSIKKLKEACQLAQILEGGDHSLEDCIAAIKGNVGEGAKLKIKKDEEFCKLELDKKDEDFKLEKKMKIILNIFHTEYAKVCNAILTECPGLDSTLQQKDASLAELCQESWELVAVGDDEQPRSKEDIERISHVVEDNRARMQHAWLEARAAVNKVEDEKKKIKAAFLW</sequence>
<dbReference type="GO" id="GO:0005525">
    <property type="term" value="F:GTP binding"/>
    <property type="evidence" value="ECO:0007669"/>
    <property type="project" value="UniProtKB-KW"/>
</dbReference>
<evidence type="ECO:0000256" key="2">
    <source>
        <dbReference type="ARBA" id="ARBA00023134"/>
    </source>
</evidence>
<gene>
    <name evidence="4" type="ORF">FSP39_001697</name>
</gene>
<protein>
    <submittedName>
        <fullName evidence="4">Uncharacterized protein</fullName>
    </submittedName>
</protein>
<evidence type="ECO:0000313" key="5">
    <source>
        <dbReference type="Proteomes" id="UP001186944"/>
    </source>
</evidence>
<comment type="caution">
    <text evidence="4">The sequence shown here is derived from an EMBL/GenBank/DDBJ whole genome shotgun (WGS) entry which is preliminary data.</text>
</comment>
<dbReference type="GO" id="GO:0003924">
    <property type="term" value="F:GTPase activity"/>
    <property type="evidence" value="ECO:0007669"/>
    <property type="project" value="InterPro"/>
</dbReference>
<keyword evidence="2" id="KW-0342">GTP-binding</keyword>
<dbReference type="Pfam" id="PF00071">
    <property type="entry name" value="Ras"/>
    <property type="match status" value="1"/>
</dbReference>
<dbReference type="PRINTS" id="PR00449">
    <property type="entry name" value="RASTRNSFRMNG"/>
</dbReference>
<keyword evidence="1" id="KW-0547">Nucleotide-binding</keyword>
<evidence type="ECO:0000313" key="4">
    <source>
        <dbReference type="EMBL" id="KAK3096612.1"/>
    </source>
</evidence>
<dbReference type="AlphaFoldDB" id="A0AA89BZN4"/>
<dbReference type="EMBL" id="VSWD01000007">
    <property type="protein sequence ID" value="KAK3096612.1"/>
    <property type="molecule type" value="Genomic_DNA"/>
</dbReference>
<name>A0AA89BZN4_PINIB</name>
<dbReference type="Gene3D" id="3.40.50.300">
    <property type="entry name" value="P-loop containing nucleotide triphosphate hydrolases"/>
    <property type="match status" value="1"/>
</dbReference>
<dbReference type="InterPro" id="IPR001806">
    <property type="entry name" value="Small_GTPase"/>
</dbReference>
<dbReference type="SUPFAM" id="SSF52540">
    <property type="entry name" value="P-loop containing nucleoside triphosphate hydrolases"/>
    <property type="match status" value="1"/>
</dbReference>
<dbReference type="SMART" id="SM00173">
    <property type="entry name" value="RAS"/>
    <property type="match status" value="1"/>
</dbReference>
<organism evidence="4 5">
    <name type="scientific">Pinctada imbricata</name>
    <name type="common">Atlantic pearl-oyster</name>
    <name type="synonym">Pinctada martensii</name>
    <dbReference type="NCBI Taxonomy" id="66713"/>
    <lineage>
        <taxon>Eukaryota</taxon>
        <taxon>Metazoa</taxon>
        <taxon>Spiralia</taxon>
        <taxon>Lophotrochozoa</taxon>
        <taxon>Mollusca</taxon>
        <taxon>Bivalvia</taxon>
        <taxon>Autobranchia</taxon>
        <taxon>Pteriomorphia</taxon>
        <taxon>Pterioida</taxon>
        <taxon>Pterioidea</taxon>
        <taxon>Pteriidae</taxon>
        <taxon>Pinctada</taxon>
    </lineage>
</organism>
<reference evidence="4" key="1">
    <citation type="submission" date="2019-08" db="EMBL/GenBank/DDBJ databases">
        <title>The improved chromosome-level genome for the pearl oyster Pinctada fucata martensii using PacBio sequencing and Hi-C.</title>
        <authorList>
            <person name="Zheng Z."/>
        </authorList>
    </citation>
    <scope>NUCLEOTIDE SEQUENCE</scope>
    <source>
        <strain evidence="4">ZZ-2019</strain>
        <tissue evidence="4">Adductor muscle</tissue>
    </source>
</reference>
<dbReference type="PROSITE" id="PS51421">
    <property type="entry name" value="RAS"/>
    <property type="match status" value="1"/>
</dbReference>
<dbReference type="PANTHER" id="PTHR47977">
    <property type="entry name" value="RAS-RELATED PROTEIN RAB"/>
    <property type="match status" value="1"/>
</dbReference>
<evidence type="ECO:0000256" key="1">
    <source>
        <dbReference type="ARBA" id="ARBA00022741"/>
    </source>
</evidence>
<dbReference type="InterPro" id="IPR027417">
    <property type="entry name" value="P-loop_NTPase"/>
</dbReference>
<accession>A0AA89BZN4</accession>
<dbReference type="InterPro" id="IPR050227">
    <property type="entry name" value="Rab"/>
</dbReference>